<dbReference type="EMBL" id="MU853347">
    <property type="protein sequence ID" value="KAK4111044.1"/>
    <property type="molecule type" value="Genomic_DNA"/>
</dbReference>
<gene>
    <name evidence="2" type="ORF">N656DRAFT_799348</name>
</gene>
<dbReference type="RefSeq" id="XP_064668614.1">
    <property type="nucleotide sequence ID" value="XM_064817858.1"/>
</dbReference>
<name>A0AAN6TB22_9PEZI</name>
<keyword evidence="2" id="KW-0808">Transferase</keyword>
<evidence type="ECO:0000313" key="2">
    <source>
        <dbReference type="EMBL" id="KAK4111044.1"/>
    </source>
</evidence>
<dbReference type="PANTHER" id="PTHR44167:SF30">
    <property type="entry name" value="PHOSPHORYLASE KINASE"/>
    <property type="match status" value="1"/>
</dbReference>
<dbReference type="InterPro" id="IPR011009">
    <property type="entry name" value="Kinase-like_dom_sf"/>
</dbReference>
<proteinExistence type="predicted"/>
<dbReference type="GeneID" id="89941983"/>
<dbReference type="PANTHER" id="PTHR44167">
    <property type="entry name" value="OVARIAN-SPECIFIC SERINE/THREONINE-PROTEIN KINASE LOK-RELATED"/>
    <property type="match status" value="1"/>
</dbReference>
<dbReference type="GO" id="GO:0005524">
    <property type="term" value="F:ATP binding"/>
    <property type="evidence" value="ECO:0007669"/>
    <property type="project" value="InterPro"/>
</dbReference>
<reference evidence="2" key="1">
    <citation type="journal article" date="2023" name="Mol. Phylogenet. Evol.">
        <title>Genome-scale phylogeny and comparative genomics of the fungal order Sordariales.</title>
        <authorList>
            <person name="Hensen N."/>
            <person name="Bonometti L."/>
            <person name="Westerberg I."/>
            <person name="Brannstrom I.O."/>
            <person name="Guillou S."/>
            <person name="Cros-Aarteil S."/>
            <person name="Calhoun S."/>
            <person name="Haridas S."/>
            <person name="Kuo A."/>
            <person name="Mondo S."/>
            <person name="Pangilinan J."/>
            <person name="Riley R."/>
            <person name="LaButti K."/>
            <person name="Andreopoulos B."/>
            <person name="Lipzen A."/>
            <person name="Chen C."/>
            <person name="Yan M."/>
            <person name="Daum C."/>
            <person name="Ng V."/>
            <person name="Clum A."/>
            <person name="Steindorff A."/>
            <person name="Ohm R.A."/>
            <person name="Martin F."/>
            <person name="Silar P."/>
            <person name="Natvig D.O."/>
            <person name="Lalanne C."/>
            <person name="Gautier V."/>
            <person name="Ament-Velasquez S.L."/>
            <person name="Kruys A."/>
            <person name="Hutchinson M.I."/>
            <person name="Powell A.J."/>
            <person name="Barry K."/>
            <person name="Miller A.N."/>
            <person name="Grigoriev I.V."/>
            <person name="Debuchy R."/>
            <person name="Gladieux P."/>
            <person name="Hiltunen Thoren M."/>
            <person name="Johannesson H."/>
        </authorList>
    </citation>
    <scope>NUCLEOTIDE SEQUENCE</scope>
    <source>
        <strain evidence="2">CBS 508.74</strain>
    </source>
</reference>
<dbReference type="GO" id="GO:0044773">
    <property type="term" value="P:mitotic DNA damage checkpoint signaling"/>
    <property type="evidence" value="ECO:0007669"/>
    <property type="project" value="TreeGrafter"/>
</dbReference>
<evidence type="ECO:0000259" key="1">
    <source>
        <dbReference type="PROSITE" id="PS50011"/>
    </source>
</evidence>
<sequence>MDFDTDSPLIFMPKCEGNLATLVKSFRNNSTDLHRVCNQVLEEMLRALDYLAAKGYIHRDVKPVNVLWRYNSKSPGRRYHFQLGDFGLANHFLMARTIVGTRMYMAPEFHNPDRLRQTPKVDIWSLFVTMAEILPHDVCNFPPNSWADSSHRGIIQAVRQAAEADLLRQLRPMARVDPNLRASAAQMLLEIYGGEGLTTPRDDITPIQWDVVEPAAFPIGEQFSAQAA</sequence>
<dbReference type="PROSITE" id="PS50011">
    <property type="entry name" value="PROTEIN_KINASE_DOM"/>
    <property type="match status" value="1"/>
</dbReference>
<feature type="domain" description="Protein kinase" evidence="1">
    <location>
        <begin position="1"/>
        <end position="193"/>
    </location>
</feature>
<evidence type="ECO:0000313" key="3">
    <source>
        <dbReference type="Proteomes" id="UP001302812"/>
    </source>
</evidence>
<reference evidence="2" key="2">
    <citation type="submission" date="2023-05" db="EMBL/GenBank/DDBJ databases">
        <authorList>
            <consortium name="Lawrence Berkeley National Laboratory"/>
            <person name="Steindorff A."/>
            <person name="Hensen N."/>
            <person name="Bonometti L."/>
            <person name="Westerberg I."/>
            <person name="Brannstrom I.O."/>
            <person name="Guillou S."/>
            <person name="Cros-Aarteil S."/>
            <person name="Calhoun S."/>
            <person name="Haridas S."/>
            <person name="Kuo A."/>
            <person name="Mondo S."/>
            <person name="Pangilinan J."/>
            <person name="Riley R."/>
            <person name="Labutti K."/>
            <person name="Andreopoulos B."/>
            <person name="Lipzen A."/>
            <person name="Chen C."/>
            <person name="Yanf M."/>
            <person name="Daum C."/>
            <person name="Ng V."/>
            <person name="Clum A."/>
            <person name="Ohm R."/>
            <person name="Martin F."/>
            <person name="Silar P."/>
            <person name="Natvig D."/>
            <person name="Lalanne C."/>
            <person name="Gautier V."/>
            <person name="Ament-Velasquez S.L."/>
            <person name="Kruys A."/>
            <person name="Hutchinson M.I."/>
            <person name="Powell A.J."/>
            <person name="Barry K."/>
            <person name="Miller A.N."/>
            <person name="Grigoriev I.V."/>
            <person name="Debuchy R."/>
            <person name="Gladieux P."/>
            <person name="Thoren M.H."/>
            <person name="Johannesson H."/>
        </authorList>
    </citation>
    <scope>NUCLEOTIDE SEQUENCE</scope>
    <source>
        <strain evidence="2">CBS 508.74</strain>
    </source>
</reference>
<keyword evidence="2" id="KW-0418">Kinase</keyword>
<accession>A0AAN6TB22</accession>
<protein>
    <submittedName>
        <fullName evidence="2">Kinase-like protein</fullName>
    </submittedName>
</protein>
<dbReference type="CDD" id="cd00180">
    <property type="entry name" value="PKc"/>
    <property type="match status" value="1"/>
</dbReference>
<comment type="caution">
    <text evidence="2">The sequence shown here is derived from an EMBL/GenBank/DDBJ whole genome shotgun (WGS) entry which is preliminary data.</text>
</comment>
<dbReference type="InterPro" id="IPR000719">
    <property type="entry name" value="Prot_kinase_dom"/>
</dbReference>
<dbReference type="Gene3D" id="1.10.510.10">
    <property type="entry name" value="Transferase(Phosphotransferase) domain 1"/>
    <property type="match status" value="1"/>
</dbReference>
<dbReference type="SMART" id="SM00220">
    <property type="entry name" value="S_TKc"/>
    <property type="match status" value="1"/>
</dbReference>
<dbReference type="GO" id="GO:0005634">
    <property type="term" value="C:nucleus"/>
    <property type="evidence" value="ECO:0007669"/>
    <property type="project" value="TreeGrafter"/>
</dbReference>
<dbReference type="Proteomes" id="UP001302812">
    <property type="component" value="Unassembled WGS sequence"/>
</dbReference>
<dbReference type="SUPFAM" id="SSF56112">
    <property type="entry name" value="Protein kinase-like (PK-like)"/>
    <property type="match status" value="1"/>
</dbReference>
<keyword evidence="3" id="KW-1185">Reference proteome</keyword>
<dbReference type="GO" id="GO:0004674">
    <property type="term" value="F:protein serine/threonine kinase activity"/>
    <property type="evidence" value="ECO:0007669"/>
    <property type="project" value="TreeGrafter"/>
</dbReference>
<organism evidence="2 3">
    <name type="scientific">Canariomyces notabilis</name>
    <dbReference type="NCBI Taxonomy" id="2074819"/>
    <lineage>
        <taxon>Eukaryota</taxon>
        <taxon>Fungi</taxon>
        <taxon>Dikarya</taxon>
        <taxon>Ascomycota</taxon>
        <taxon>Pezizomycotina</taxon>
        <taxon>Sordariomycetes</taxon>
        <taxon>Sordariomycetidae</taxon>
        <taxon>Sordariales</taxon>
        <taxon>Chaetomiaceae</taxon>
        <taxon>Canariomyces</taxon>
    </lineage>
</organism>
<dbReference type="AlphaFoldDB" id="A0AAN6TB22"/>
<dbReference type="Pfam" id="PF00069">
    <property type="entry name" value="Pkinase"/>
    <property type="match status" value="1"/>
</dbReference>